<organism evidence="4 5">
    <name type="scientific">Marasmius oreades</name>
    <name type="common">fairy-ring Marasmius</name>
    <dbReference type="NCBI Taxonomy" id="181124"/>
    <lineage>
        <taxon>Eukaryota</taxon>
        <taxon>Fungi</taxon>
        <taxon>Dikarya</taxon>
        <taxon>Basidiomycota</taxon>
        <taxon>Agaricomycotina</taxon>
        <taxon>Agaricomycetes</taxon>
        <taxon>Agaricomycetidae</taxon>
        <taxon>Agaricales</taxon>
        <taxon>Marasmiineae</taxon>
        <taxon>Marasmiaceae</taxon>
        <taxon>Marasmius</taxon>
    </lineage>
</organism>
<sequence>MPSSPPLRITTIVCFVALASAQRQGFDDEDRQRSVSRTIAGVIIGLVILLTILSCWLYSARRRRLAQFARNRTHHPGVAGGFSNPYDVSNFGWTGPPPSGPPPPGYTPTPHPGHDGPYLPPPRYGDKLPDGEFRYPPPPGSPPTGSQQYPPPPGPPPQAHVLP</sequence>
<feature type="transmembrane region" description="Helical" evidence="2">
    <location>
        <begin position="39"/>
        <end position="60"/>
    </location>
</feature>
<dbReference type="Proteomes" id="UP001049176">
    <property type="component" value="Chromosome 5"/>
</dbReference>
<keyword evidence="5" id="KW-1185">Reference proteome</keyword>
<feature type="compositionally biased region" description="Pro residues" evidence="1">
    <location>
        <begin position="95"/>
        <end position="111"/>
    </location>
</feature>
<dbReference type="RefSeq" id="XP_043009282.1">
    <property type="nucleotide sequence ID" value="XM_043153995.1"/>
</dbReference>
<evidence type="ECO:0000313" key="5">
    <source>
        <dbReference type="Proteomes" id="UP001049176"/>
    </source>
</evidence>
<evidence type="ECO:0000256" key="1">
    <source>
        <dbReference type="SAM" id="MobiDB-lite"/>
    </source>
</evidence>
<evidence type="ECO:0000256" key="3">
    <source>
        <dbReference type="SAM" id="SignalP"/>
    </source>
</evidence>
<dbReference type="EMBL" id="CM032185">
    <property type="protein sequence ID" value="KAG7092812.1"/>
    <property type="molecule type" value="Genomic_DNA"/>
</dbReference>
<proteinExistence type="predicted"/>
<dbReference type="GeneID" id="66078204"/>
<accession>A0A9P7S0F1</accession>
<keyword evidence="2" id="KW-0812">Transmembrane</keyword>
<evidence type="ECO:0000313" key="4">
    <source>
        <dbReference type="EMBL" id="KAG7092812.1"/>
    </source>
</evidence>
<feature type="compositionally biased region" description="Pro residues" evidence="1">
    <location>
        <begin position="149"/>
        <end position="163"/>
    </location>
</feature>
<feature type="chain" id="PRO_5040165266" evidence="3">
    <location>
        <begin position="22"/>
        <end position="163"/>
    </location>
</feature>
<gene>
    <name evidence="4" type="ORF">E1B28_009128</name>
</gene>
<keyword evidence="3" id="KW-0732">Signal</keyword>
<feature type="signal peptide" evidence="3">
    <location>
        <begin position="1"/>
        <end position="21"/>
    </location>
</feature>
<comment type="caution">
    <text evidence="4">The sequence shown here is derived from an EMBL/GenBank/DDBJ whole genome shotgun (WGS) entry which is preliminary data.</text>
</comment>
<feature type="region of interest" description="Disordered" evidence="1">
    <location>
        <begin position="74"/>
        <end position="163"/>
    </location>
</feature>
<feature type="compositionally biased region" description="Basic and acidic residues" evidence="1">
    <location>
        <begin position="124"/>
        <end position="133"/>
    </location>
</feature>
<dbReference type="AlphaFoldDB" id="A0A9P7S0F1"/>
<evidence type="ECO:0000256" key="2">
    <source>
        <dbReference type="SAM" id="Phobius"/>
    </source>
</evidence>
<protein>
    <submittedName>
        <fullName evidence="4">Uncharacterized protein</fullName>
    </submittedName>
</protein>
<keyword evidence="2" id="KW-0472">Membrane</keyword>
<keyword evidence="2" id="KW-1133">Transmembrane helix</keyword>
<name>A0A9P7S0F1_9AGAR</name>
<reference evidence="4" key="1">
    <citation type="journal article" date="2021" name="Genome Biol. Evol.">
        <title>The assembled and annotated genome of the fairy-ring fungus Marasmius oreades.</title>
        <authorList>
            <person name="Hiltunen M."/>
            <person name="Ament-Velasquez S.L."/>
            <person name="Johannesson H."/>
        </authorList>
    </citation>
    <scope>NUCLEOTIDE SEQUENCE</scope>
    <source>
        <strain evidence="4">03SP1</strain>
    </source>
</reference>
<dbReference type="KEGG" id="more:E1B28_009128"/>